<dbReference type="Proteomes" id="UP001061298">
    <property type="component" value="Chromosome"/>
</dbReference>
<accession>A0ABY6EBU9</accession>
<evidence type="ECO:0000313" key="2">
    <source>
        <dbReference type="EMBL" id="UXY24181.1"/>
    </source>
</evidence>
<gene>
    <name evidence="2" type="ORF">N8I84_40015</name>
</gene>
<dbReference type="EMBL" id="CP106793">
    <property type="protein sequence ID" value="UXY24181.1"/>
    <property type="molecule type" value="Genomic_DNA"/>
</dbReference>
<dbReference type="InterPro" id="IPR036390">
    <property type="entry name" value="WH_DNA-bd_sf"/>
</dbReference>
<dbReference type="InterPro" id="IPR006199">
    <property type="entry name" value="LexA_DNA-bd_dom"/>
</dbReference>
<protein>
    <recommendedName>
        <fullName evidence="1">LexA repressor DNA-binding domain-containing protein</fullName>
    </recommendedName>
</protein>
<evidence type="ECO:0000313" key="3">
    <source>
        <dbReference type="Proteomes" id="UP001061298"/>
    </source>
</evidence>
<dbReference type="InterPro" id="IPR036388">
    <property type="entry name" value="WH-like_DNA-bd_sf"/>
</dbReference>
<organism evidence="2 3">
    <name type="scientific">Streptomyces cynarae</name>
    <dbReference type="NCBI Taxonomy" id="2981134"/>
    <lineage>
        <taxon>Bacteria</taxon>
        <taxon>Bacillati</taxon>
        <taxon>Actinomycetota</taxon>
        <taxon>Actinomycetes</taxon>
        <taxon>Kitasatosporales</taxon>
        <taxon>Streptomycetaceae</taxon>
        <taxon>Streptomyces</taxon>
    </lineage>
</organism>
<reference evidence="2" key="1">
    <citation type="submission" date="2022-10" db="EMBL/GenBank/DDBJ databases">
        <authorList>
            <person name="Mo P."/>
        </authorList>
    </citation>
    <scope>NUCLEOTIDE SEQUENCE</scope>
    <source>
        <strain evidence="2">HUAS 13-4</strain>
    </source>
</reference>
<dbReference type="SUPFAM" id="SSF46785">
    <property type="entry name" value="Winged helix' DNA-binding domain"/>
    <property type="match status" value="1"/>
</dbReference>
<keyword evidence="3" id="KW-1185">Reference proteome</keyword>
<feature type="domain" description="LexA repressor DNA-binding" evidence="1">
    <location>
        <begin position="8"/>
        <end position="70"/>
    </location>
</feature>
<dbReference type="Pfam" id="PF01726">
    <property type="entry name" value="LexA_DNA_bind"/>
    <property type="match status" value="1"/>
</dbReference>
<name>A0ABY6EBU9_9ACTN</name>
<dbReference type="RefSeq" id="WP_263234415.1">
    <property type="nucleotide sequence ID" value="NZ_CP106793.1"/>
</dbReference>
<sequence>MARHRVDHLTERQERIVAFIRERIAEHGDAPTVVEIGEHVGLRSRSAVHYQLRQCEEKGAIVVEPRRPRGIRLAH</sequence>
<evidence type="ECO:0000259" key="1">
    <source>
        <dbReference type="Pfam" id="PF01726"/>
    </source>
</evidence>
<dbReference type="Gene3D" id="1.10.10.10">
    <property type="entry name" value="Winged helix-like DNA-binding domain superfamily/Winged helix DNA-binding domain"/>
    <property type="match status" value="1"/>
</dbReference>
<proteinExistence type="predicted"/>